<dbReference type="EMBL" id="KZ825015">
    <property type="protein sequence ID" value="RAH64337.1"/>
    <property type="molecule type" value="Genomic_DNA"/>
</dbReference>
<reference evidence="1" key="1">
    <citation type="submission" date="2018-02" db="EMBL/GenBank/DDBJ databases">
        <title>The genomes of Aspergillus section Nigri reveals drivers in fungal speciation.</title>
        <authorList>
            <consortium name="DOE Joint Genome Institute"/>
            <person name="Vesth T.C."/>
            <person name="Nybo J."/>
            <person name="Theobald S."/>
            <person name="Brandl J."/>
            <person name="Frisvad J.C."/>
            <person name="Nielsen K.F."/>
            <person name="Lyhne E.K."/>
            <person name="Kogle M.E."/>
            <person name="Kuo A."/>
            <person name="Riley R."/>
            <person name="Clum A."/>
            <person name="Nolan M."/>
            <person name="Lipzen A."/>
            <person name="Salamov A."/>
            <person name="Henrissat B."/>
            <person name="Wiebenga A."/>
            <person name="De vries R.P."/>
            <person name="Grigoriev I.V."/>
            <person name="Mortensen U.H."/>
            <person name="Andersen M.R."/>
            <person name="Baker S.E."/>
        </authorList>
    </citation>
    <scope>NUCLEOTIDE SEQUENCE</scope>
    <source>
        <strain evidence="1">CBS 121060</strain>
    </source>
</reference>
<evidence type="ECO:0000313" key="2">
    <source>
        <dbReference type="Proteomes" id="UP000249661"/>
    </source>
</evidence>
<proteinExistence type="predicted"/>
<keyword evidence="2" id="KW-1185">Reference proteome</keyword>
<accession>A0ACD1GSP3</accession>
<protein>
    <submittedName>
        <fullName evidence="1">Uncharacterized protein</fullName>
    </submittedName>
</protein>
<name>A0ACD1GSP3_9EURO</name>
<evidence type="ECO:0000313" key="1">
    <source>
        <dbReference type="EMBL" id="RAH64337.1"/>
    </source>
</evidence>
<gene>
    <name evidence="1" type="ORF">BO66DRAFT_243328</name>
</gene>
<organism evidence="1 2">
    <name type="scientific">Aspergillus aculeatinus CBS 121060</name>
    <dbReference type="NCBI Taxonomy" id="1448322"/>
    <lineage>
        <taxon>Eukaryota</taxon>
        <taxon>Fungi</taxon>
        <taxon>Dikarya</taxon>
        <taxon>Ascomycota</taxon>
        <taxon>Pezizomycotina</taxon>
        <taxon>Eurotiomycetes</taxon>
        <taxon>Eurotiomycetidae</taxon>
        <taxon>Eurotiales</taxon>
        <taxon>Aspergillaceae</taxon>
        <taxon>Aspergillus</taxon>
        <taxon>Aspergillus subgen. Circumdati</taxon>
    </lineage>
</organism>
<sequence>MARQCRSTGFSKMKMVYVIATQREVAKLTSRQGSETDSWVCHSRATNFSSTAMLNAKPNWSLCLMSFLLQLPVSLSYIWPAFDKSFRKERPVSHCSSQSAAYRVSVDTHLFRGNNHRRSNTGPNTSSVIQLSS</sequence>
<dbReference type="Proteomes" id="UP000249661">
    <property type="component" value="Unassembled WGS sequence"/>
</dbReference>